<comment type="caution">
    <text evidence="2">The sequence shown here is derived from an EMBL/GenBank/DDBJ whole genome shotgun (WGS) entry which is preliminary data.</text>
</comment>
<evidence type="ECO:0000313" key="2">
    <source>
        <dbReference type="EMBL" id="KAJ5556867.1"/>
    </source>
</evidence>
<organism evidence="2 3">
    <name type="scientific">Penicillium frequentans</name>
    <dbReference type="NCBI Taxonomy" id="3151616"/>
    <lineage>
        <taxon>Eukaryota</taxon>
        <taxon>Fungi</taxon>
        <taxon>Dikarya</taxon>
        <taxon>Ascomycota</taxon>
        <taxon>Pezizomycotina</taxon>
        <taxon>Eurotiomycetes</taxon>
        <taxon>Eurotiomycetidae</taxon>
        <taxon>Eurotiales</taxon>
        <taxon>Aspergillaceae</taxon>
        <taxon>Penicillium</taxon>
    </lineage>
</organism>
<feature type="region of interest" description="Disordered" evidence="1">
    <location>
        <begin position="39"/>
        <end position="82"/>
    </location>
</feature>
<dbReference type="EMBL" id="JAQIZZ010000001">
    <property type="protein sequence ID" value="KAJ5556867.1"/>
    <property type="molecule type" value="Genomic_DNA"/>
</dbReference>
<evidence type="ECO:0000313" key="3">
    <source>
        <dbReference type="Proteomes" id="UP001220324"/>
    </source>
</evidence>
<dbReference type="AlphaFoldDB" id="A0AAD6D6L0"/>
<keyword evidence="3" id="KW-1185">Reference proteome</keyword>
<feature type="compositionally biased region" description="Basic and acidic residues" evidence="1">
    <location>
        <begin position="49"/>
        <end position="82"/>
    </location>
</feature>
<accession>A0AAD6D6L0</accession>
<gene>
    <name evidence="2" type="ORF">N7494_000782</name>
</gene>
<dbReference type="Proteomes" id="UP001220324">
    <property type="component" value="Unassembled WGS sequence"/>
</dbReference>
<name>A0AAD6D6L0_9EURO</name>
<feature type="region of interest" description="Disordered" evidence="1">
    <location>
        <begin position="1"/>
        <end position="26"/>
    </location>
</feature>
<sequence>MSSKETTHSLPHWVYPPNPNHPRKSSTDAVVHHLYFEDNDSFFPPTWLGKDDTSIRRSSNDSSASHESKDEKEATMKTENPR</sequence>
<evidence type="ECO:0000256" key="1">
    <source>
        <dbReference type="SAM" id="MobiDB-lite"/>
    </source>
</evidence>
<protein>
    <submittedName>
        <fullName evidence="2">Uncharacterized protein</fullName>
    </submittedName>
</protein>
<reference evidence="2 3" key="1">
    <citation type="journal article" date="2023" name="IMA Fungus">
        <title>Comparative genomic study of the Penicillium genus elucidates a diverse pangenome and 15 lateral gene transfer events.</title>
        <authorList>
            <person name="Petersen C."/>
            <person name="Sorensen T."/>
            <person name="Nielsen M.R."/>
            <person name="Sondergaard T.E."/>
            <person name="Sorensen J.L."/>
            <person name="Fitzpatrick D.A."/>
            <person name="Frisvad J.C."/>
            <person name="Nielsen K.L."/>
        </authorList>
    </citation>
    <scope>NUCLEOTIDE SEQUENCE [LARGE SCALE GENOMIC DNA]</scope>
    <source>
        <strain evidence="2 3">IBT 35679</strain>
    </source>
</reference>
<proteinExistence type="predicted"/>